<evidence type="ECO:0000313" key="3">
    <source>
        <dbReference type="Proteomes" id="UP000032568"/>
    </source>
</evidence>
<gene>
    <name evidence="2" type="ORF">SG35_002600</name>
</gene>
<reference evidence="2 3" key="2">
    <citation type="journal article" date="2022" name="Mar. Drugs">
        <title>Bioassay-Guided Fractionation Leads to the Detection of Cholic Acid Generated by the Rare Thalassomonas sp.</title>
        <authorList>
            <person name="Pheiffer F."/>
            <person name="Schneider Y.K."/>
            <person name="Hansen E.H."/>
            <person name="Andersen J.H."/>
            <person name="Isaksson J."/>
            <person name="Busche T."/>
            <person name="R C."/>
            <person name="Kalinowski J."/>
            <person name="Zyl L.V."/>
            <person name="Trindade M."/>
        </authorList>
    </citation>
    <scope>NUCLEOTIDE SEQUENCE [LARGE SCALE GENOMIC DNA]</scope>
    <source>
        <strain evidence="2 3">A5K-106</strain>
    </source>
</reference>
<evidence type="ECO:0000313" key="2">
    <source>
        <dbReference type="EMBL" id="WDD99586.1"/>
    </source>
</evidence>
<dbReference type="Proteomes" id="UP000032568">
    <property type="component" value="Chromosome"/>
</dbReference>
<keyword evidence="3" id="KW-1185">Reference proteome</keyword>
<keyword evidence="1" id="KW-0472">Membrane</keyword>
<sequence>MMEWFFHLLQPGTLALLIPILAIIGVFGNKALKAHHKHVERLAKINQGIDPDRE</sequence>
<dbReference type="AlphaFoldDB" id="A0AAE9YRK2"/>
<name>A0AAE9YRK2_9GAMM</name>
<dbReference type="EMBL" id="CP059735">
    <property type="protein sequence ID" value="WDD99586.1"/>
    <property type="molecule type" value="Genomic_DNA"/>
</dbReference>
<protein>
    <submittedName>
        <fullName evidence="2">Uncharacterized protein</fullName>
    </submittedName>
</protein>
<dbReference type="KEGG" id="tact:SG35_002600"/>
<evidence type="ECO:0000256" key="1">
    <source>
        <dbReference type="SAM" id="Phobius"/>
    </source>
</evidence>
<feature type="transmembrane region" description="Helical" evidence="1">
    <location>
        <begin position="12"/>
        <end position="32"/>
    </location>
</feature>
<proteinExistence type="predicted"/>
<keyword evidence="1" id="KW-0812">Transmembrane</keyword>
<reference evidence="2 3" key="1">
    <citation type="journal article" date="2015" name="Genome Announc.">
        <title>Draft Genome Sequences of Marine Isolates of Thalassomonas viridans and Thalassomonas actiniarum.</title>
        <authorList>
            <person name="Olonade I."/>
            <person name="van Zyl L.J."/>
            <person name="Trindade M."/>
        </authorList>
    </citation>
    <scope>NUCLEOTIDE SEQUENCE [LARGE SCALE GENOMIC DNA]</scope>
    <source>
        <strain evidence="2 3">A5K-106</strain>
    </source>
</reference>
<organism evidence="2 3">
    <name type="scientific">Thalassomonas actiniarum</name>
    <dbReference type="NCBI Taxonomy" id="485447"/>
    <lineage>
        <taxon>Bacteria</taxon>
        <taxon>Pseudomonadati</taxon>
        <taxon>Pseudomonadota</taxon>
        <taxon>Gammaproteobacteria</taxon>
        <taxon>Alteromonadales</taxon>
        <taxon>Colwelliaceae</taxon>
        <taxon>Thalassomonas</taxon>
    </lineage>
</organism>
<keyword evidence="1" id="KW-1133">Transmembrane helix</keyword>
<accession>A0AAE9YRK2</accession>
<dbReference type="RefSeq" id="WP_160298262.1">
    <property type="nucleotide sequence ID" value="NZ_CP059735.1"/>
</dbReference>